<name>A0AAU9RB45_THLAR</name>
<evidence type="ECO:0000256" key="9">
    <source>
        <dbReference type="ARBA" id="ARBA00022786"/>
    </source>
</evidence>
<comment type="catalytic activity">
    <reaction evidence="1">
        <text>S-ubiquitinyl-[E2 ubiquitin-conjugating enzyme]-L-cysteine + [acceptor protein]-L-lysine = [E2 ubiquitin-conjugating enzyme]-L-cysteine + N(6)-ubiquitinyl-[acceptor protein]-L-lysine.</text>
        <dbReference type="EC" id="2.3.2.27"/>
    </reaction>
</comment>
<dbReference type="EC" id="2.3.2.27" evidence="4"/>
<sequence>MYQMLQSRPVVDPPSPSDSHSVSSLHSLTLSVFLIVLILLITLLITFSIYFLLRRLRRSLLPPHSSSGDCAICLSPFQPEDKLRHLPLCCHAFHADCISVWLVSNQTCPLCRSPLLASDDATTTAESLAADIGHDGSRSWLRDLSRGVSSRALSFRDSGRYFTGSSRRTVVDLEAGEEISEYFRWLSSV</sequence>
<keyword evidence="10" id="KW-0862">Zinc</keyword>
<evidence type="ECO:0000256" key="10">
    <source>
        <dbReference type="ARBA" id="ARBA00022833"/>
    </source>
</evidence>
<dbReference type="CDD" id="cd16461">
    <property type="entry name" value="RING-H2_EL5-like"/>
    <property type="match status" value="1"/>
</dbReference>
<evidence type="ECO:0000256" key="11">
    <source>
        <dbReference type="ARBA" id="ARBA00022989"/>
    </source>
</evidence>
<keyword evidence="8 14" id="KW-0863">Zinc-finger</keyword>
<evidence type="ECO:0000256" key="3">
    <source>
        <dbReference type="ARBA" id="ARBA00004906"/>
    </source>
</evidence>
<dbReference type="SMART" id="SM00184">
    <property type="entry name" value="RING"/>
    <property type="match status" value="1"/>
</dbReference>
<evidence type="ECO:0000313" key="18">
    <source>
        <dbReference type="Proteomes" id="UP000836841"/>
    </source>
</evidence>
<gene>
    <name evidence="17" type="ORF">TAV2_LOCUS407</name>
</gene>
<keyword evidence="18" id="KW-1185">Reference proteome</keyword>
<evidence type="ECO:0000256" key="15">
    <source>
        <dbReference type="SAM" id="Phobius"/>
    </source>
</evidence>
<dbReference type="GO" id="GO:0008270">
    <property type="term" value="F:zinc ion binding"/>
    <property type="evidence" value="ECO:0007669"/>
    <property type="project" value="UniProtKB-KW"/>
</dbReference>
<evidence type="ECO:0000256" key="5">
    <source>
        <dbReference type="ARBA" id="ARBA00022679"/>
    </source>
</evidence>
<dbReference type="PANTHER" id="PTHR45768">
    <property type="entry name" value="E3 UBIQUITIN-PROTEIN LIGASE RNF13-LIKE"/>
    <property type="match status" value="1"/>
</dbReference>
<comment type="subcellular location">
    <subcellularLocation>
        <location evidence="2">Membrane</location>
        <topology evidence="2">Single-pass membrane protein</topology>
    </subcellularLocation>
</comment>
<keyword evidence="7" id="KW-0479">Metal-binding</keyword>
<accession>A0AAU9RB45</accession>
<organism evidence="17 18">
    <name type="scientific">Thlaspi arvense</name>
    <name type="common">Field penny-cress</name>
    <dbReference type="NCBI Taxonomy" id="13288"/>
    <lineage>
        <taxon>Eukaryota</taxon>
        <taxon>Viridiplantae</taxon>
        <taxon>Streptophyta</taxon>
        <taxon>Embryophyta</taxon>
        <taxon>Tracheophyta</taxon>
        <taxon>Spermatophyta</taxon>
        <taxon>Magnoliopsida</taxon>
        <taxon>eudicotyledons</taxon>
        <taxon>Gunneridae</taxon>
        <taxon>Pentapetalae</taxon>
        <taxon>rosids</taxon>
        <taxon>malvids</taxon>
        <taxon>Brassicales</taxon>
        <taxon>Brassicaceae</taxon>
        <taxon>Thlaspideae</taxon>
        <taxon>Thlaspi</taxon>
    </lineage>
</organism>
<keyword evidence="5" id="KW-0808">Transferase</keyword>
<dbReference type="InterPro" id="IPR013083">
    <property type="entry name" value="Znf_RING/FYVE/PHD"/>
</dbReference>
<dbReference type="AlphaFoldDB" id="A0AAU9RB45"/>
<evidence type="ECO:0000259" key="16">
    <source>
        <dbReference type="PROSITE" id="PS50089"/>
    </source>
</evidence>
<dbReference type="Gene3D" id="3.30.40.10">
    <property type="entry name" value="Zinc/RING finger domain, C3HC4 (zinc finger)"/>
    <property type="match status" value="1"/>
</dbReference>
<keyword evidence="6 15" id="KW-0812">Transmembrane</keyword>
<comment type="similarity">
    <text evidence="13">Belongs to the RING-type zinc finger family. ATL subfamily.</text>
</comment>
<keyword evidence="9" id="KW-0833">Ubl conjugation pathway</keyword>
<evidence type="ECO:0000256" key="2">
    <source>
        <dbReference type="ARBA" id="ARBA00004167"/>
    </source>
</evidence>
<dbReference type="PANTHER" id="PTHR45768:SF16">
    <property type="entry name" value="E3 UBIQUITIN-PROTEIN LIGASE ATL4"/>
    <property type="match status" value="1"/>
</dbReference>
<evidence type="ECO:0000313" key="17">
    <source>
        <dbReference type="EMBL" id="CAH2037177.1"/>
    </source>
</evidence>
<keyword evidence="11 15" id="KW-1133">Transmembrane helix</keyword>
<evidence type="ECO:0000256" key="4">
    <source>
        <dbReference type="ARBA" id="ARBA00012483"/>
    </source>
</evidence>
<dbReference type="EMBL" id="OU466857">
    <property type="protein sequence ID" value="CAH2037177.1"/>
    <property type="molecule type" value="Genomic_DNA"/>
</dbReference>
<protein>
    <recommendedName>
        <fullName evidence="4">RING-type E3 ubiquitin transferase</fullName>
        <ecNumber evidence="4">2.3.2.27</ecNumber>
    </recommendedName>
</protein>
<evidence type="ECO:0000256" key="12">
    <source>
        <dbReference type="ARBA" id="ARBA00023136"/>
    </source>
</evidence>
<dbReference type="Proteomes" id="UP000836841">
    <property type="component" value="Chromosome 1"/>
</dbReference>
<dbReference type="GO" id="GO:0016567">
    <property type="term" value="P:protein ubiquitination"/>
    <property type="evidence" value="ECO:0007669"/>
    <property type="project" value="TreeGrafter"/>
</dbReference>
<reference evidence="17 18" key="1">
    <citation type="submission" date="2022-03" db="EMBL/GenBank/DDBJ databases">
        <authorList>
            <person name="Nunn A."/>
            <person name="Chopra R."/>
            <person name="Nunn A."/>
            <person name="Contreras Garrido A."/>
        </authorList>
    </citation>
    <scope>NUCLEOTIDE SEQUENCE [LARGE SCALE GENOMIC DNA]</scope>
</reference>
<dbReference type="GO" id="GO:0061630">
    <property type="term" value="F:ubiquitin protein ligase activity"/>
    <property type="evidence" value="ECO:0007669"/>
    <property type="project" value="UniProtKB-EC"/>
</dbReference>
<evidence type="ECO:0000256" key="8">
    <source>
        <dbReference type="ARBA" id="ARBA00022771"/>
    </source>
</evidence>
<dbReference type="Pfam" id="PF13639">
    <property type="entry name" value="zf-RING_2"/>
    <property type="match status" value="1"/>
</dbReference>
<proteinExistence type="inferred from homology"/>
<evidence type="ECO:0000256" key="7">
    <source>
        <dbReference type="ARBA" id="ARBA00022723"/>
    </source>
</evidence>
<evidence type="ECO:0000256" key="13">
    <source>
        <dbReference type="ARBA" id="ARBA00024209"/>
    </source>
</evidence>
<comment type="pathway">
    <text evidence="3">Protein modification; protein ubiquitination.</text>
</comment>
<feature type="transmembrane region" description="Helical" evidence="15">
    <location>
        <begin position="28"/>
        <end position="53"/>
    </location>
</feature>
<feature type="domain" description="RING-type" evidence="16">
    <location>
        <begin position="70"/>
        <end position="112"/>
    </location>
</feature>
<keyword evidence="12 15" id="KW-0472">Membrane</keyword>
<dbReference type="PROSITE" id="PS50089">
    <property type="entry name" value="ZF_RING_2"/>
    <property type="match status" value="1"/>
</dbReference>
<dbReference type="GO" id="GO:0016020">
    <property type="term" value="C:membrane"/>
    <property type="evidence" value="ECO:0007669"/>
    <property type="project" value="UniProtKB-SubCell"/>
</dbReference>
<dbReference type="InterPro" id="IPR001841">
    <property type="entry name" value="Znf_RING"/>
</dbReference>
<evidence type="ECO:0000256" key="6">
    <source>
        <dbReference type="ARBA" id="ARBA00022692"/>
    </source>
</evidence>
<evidence type="ECO:0000256" key="1">
    <source>
        <dbReference type="ARBA" id="ARBA00000900"/>
    </source>
</evidence>
<evidence type="ECO:0000256" key="14">
    <source>
        <dbReference type="PROSITE-ProRule" id="PRU00175"/>
    </source>
</evidence>
<dbReference type="SUPFAM" id="SSF57850">
    <property type="entry name" value="RING/U-box"/>
    <property type="match status" value="1"/>
</dbReference>